<dbReference type="EMBL" id="DS999411">
    <property type="protein sequence ID" value="EED36609.1"/>
    <property type="molecule type" value="Genomic_DNA"/>
</dbReference>
<dbReference type="HOGENOM" id="CLU_037802_0_1_6"/>
<evidence type="ECO:0000313" key="3">
    <source>
        <dbReference type="Proteomes" id="UP000004699"/>
    </source>
</evidence>
<keyword evidence="3" id="KW-1185">Reference proteome</keyword>
<dbReference type="eggNOG" id="COG2391">
    <property type="taxonomic scope" value="Bacteria"/>
</dbReference>
<feature type="transmembrane region" description="Helical" evidence="1">
    <location>
        <begin position="152"/>
        <end position="170"/>
    </location>
</feature>
<dbReference type="Pfam" id="PF04143">
    <property type="entry name" value="Sulf_transp"/>
    <property type="match status" value="1"/>
</dbReference>
<name>B8KS20_9GAMM</name>
<evidence type="ECO:0000313" key="2">
    <source>
        <dbReference type="EMBL" id="EED36609.1"/>
    </source>
</evidence>
<keyword evidence="1" id="KW-0472">Membrane</keyword>
<proteinExistence type="predicted"/>
<sequence>MTLFIGFLIGCAFGAILFLGGATSYRRILGTLLLKDLWIIKLMATAIGVGTIGIYALDFVGLANLSVKPVYIGGVALGGLIFGIGWAVSGYCPGTCVVGSAEGKTDAMATLAGGLVGALLFALAIPLLSGALIEPLSFGAVTMPDLLGISGIWLALPFGAALLMVAFVILRERAS</sequence>
<organism evidence="2 3">
    <name type="scientific">Luminiphilus syltensis NOR5-1B</name>
    <dbReference type="NCBI Taxonomy" id="565045"/>
    <lineage>
        <taxon>Bacteria</taxon>
        <taxon>Pseudomonadati</taxon>
        <taxon>Pseudomonadota</taxon>
        <taxon>Gammaproteobacteria</taxon>
        <taxon>Cellvibrionales</taxon>
        <taxon>Halieaceae</taxon>
        <taxon>Luminiphilus</taxon>
    </lineage>
</organism>
<dbReference type="Proteomes" id="UP000004699">
    <property type="component" value="Unassembled WGS sequence"/>
</dbReference>
<reference evidence="3" key="1">
    <citation type="journal article" date="2013" name="BMC Microbiol.">
        <title>Taxonomy and evolution of bacteriochlorophyll a-containing members of the OM60/NOR5 clade of marine gammaproteobacteria: description of Luminiphilus syltensis gen. nov., sp. nov., reclassification of Haliea rubra as Pseudohaliea rubra gen. nov., comb. nov., and emendation of Chromatocurvus halotolerans.</title>
        <authorList>
            <person name="Spring S."/>
            <person name="Riedel T."/>
            <person name="Sproer C."/>
            <person name="Yan S."/>
            <person name="Harder J."/>
            <person name="Fuchs B.M."/>
        </authorList>
    </citation>
    <scope>NUCLEOTIDE SEQUENCE [LARGE SCALE GENOMIC DNA]</scope>
    <source>
        <strain evidence="3">NOR51-B</strain>
    </source>
</reference>
<feature type="transmembrane region" description="Helical" evidence="1">
    <location>
        <begin position="109"/>
        <end position="132"/>
    </location>
</feature>
<gene>
    <name evidence="2" type="ORF">NOR51B_2561</name>
</gene>
<keyword evidence="1" id="KW-1133">Transmembrane helix</keyword>
<dbReference type="InterPro" id="IPR007272">
    <property type="entry name" value="Sulf_transp_TsuA/YedE"/>
</dbReference>
<dbReference type="STRING" id="565045.NOR51B_2561"/>
<feature type="transmembrane region" description="Helical" evidence="1">
    <location>
        <begin position="69"/>
        <end position="88"/>
    </location>
</feature>
<feature type="transmembrane region" description="Helical" evidence="1">
    <location>
        <begin position="37"/>
        <end position="57"/>
    </location>
</feature>
<dbReference type="AlphaFoldDB" id="B8KS20"/>
<dbReference type="RefSeq" id="WP_009021352.1">
    <property type="nucleotide sequence ID" value="NZ_DS999411.1"/>
</dbReference>
<accession>B8KS20</accession>
<evidence type="ECO:0000256" key="1">
    <source>
        <dbReference type="SAM" id="Phobius"/>
    </source>
</evidence>
<dbReference type="OrthoDB" id="9790409at2"/>
<feature type="transmembrane region" description="Helical" evidence="1">
    <location>
        <begin position="6"/>
        <end position="25"/>
    </location>
</feature>
<keyword evidence="1" id="KW-0812">Transmembrane</keyword>
<protein>
    <submittedName>
        <fullName evidence="2">YeeE/YedE family protein</fullName>
    </submittedName>
</protein>